<reference evidence="1 2" key="1">
    <citation type="submission" date="2024-12" db="EMBL/GenBank/DDBJ databases">
        <title>Forecasting of Potato common scab and diversities of Pathogenic streptomyces spp. in china.</title>
        <authorList>
            <person name="Handique U."/>
            <person name="Wu J."/>
        </authorList>
    </citation>
    <scope>NUCLEOTIDE SEQUENCE [LARGE SCALE GENOMIC DNA]</scope>
    <source>
        <strain evidence="1 2">ZRIMU1585</strain>
    </source>
</reference>
<protein>
    <submittedName>
        <fullName evidence="1">Uncharacterized protein</fullName>
    </submittedName>
</protein>
<comment type="caution">
    <text evidence="1">The sequence shown here is derived from an EMBL/GenBank/DDBJ whole genome shotgun (WGS) entry which is preliminary data.</text>
</comment>
<keyword evidence="2" id="KW-1185">Reference proteome</keyword>
<sequence>MSRTGGISLTLSDLHHGEQHLARQLTAVAERHRTDHEIHHVATDLAGWSREHVRSLAEAGHAHGLHLGDPTGTPTPGLLSTLREKAAETVGHRPEPGLLLLRDLRELHLAAAGNSLCWEMLAQAAQATRDDDLLALASRCHPRTLRQMRWTNTMIKILSPQVLTSL</sequence>
<dbReference type="Gene3D" id="1.20.1260.10">
    <property type="match status" value="1"/>
</dbReference>
<dbReference type="EMBL" id="JBJVNE010000021">
    <property type="protein sequence ID" value="MFM9651516.1"/>
    <property type="molecule type" value="Genomic_DNA"/>
</dbReference>
<evidence type="ECO:0000313" key="1">
    <source>
        <dbReference type="EMBL" id="MFM9651516.1"/>
    </source>
</evidence>
<dbReference type="Proteomes" id="UP001631993">
    <property type="component" value="Unassembled WGS sequence"/>
</dbReference>
<gene>
    <name evidence="1" type="ORF">ACKI1S_35850</name>
</gene>
<proteinExistence type="predicted"/>
<dbReference type="RefSeq" id="WP_369280196.1">
    <property type="nucleotide sequence ID" value="NZ_JBJVMW010000023.1"/>
</dbReference>
<dbReference type="InterPro" id="IPR012347">
    <property type="entry name" value="Ferritin-like"/>
</dbReference>
<organism evidence="1 2">
    <name type="scientific">Streptomyces galilaeus</name>
    <dbReference type="NCBI Taxonomy" id="33899"/>
    <lineage>
        <taxon>Bacteria</taxon>
        <taxon>Bacillati</taxon>
        <taxon>Actinomycetota</taxon>
        <taxon>Actinomycetes</taxon>
        <taxon>Kitasatosporales</taxon>
        <taxon>Streptomycetaceae</taxon>
        <taxon>Streptomyces</taxon>
    </lineage>
</organism>
<accession>A0ABW9ISS1</accession>
<evidence type="ECO:0000313" key="2">
    <source>
        <dbReference type="Proteomes" id="UP001631993"/>
    </source>
</evidence>
<name>A0ABW9ISS1_STRGJ</name>